<accession>A0AAD1RMX4</accession>
<evidence type="ECO:0000256" key="1">
    <source>
        <dbReference type="SAM" id="MobiDB-lite"/>
    </source>
</evidence>
<proteinExistence type="predicted"/>
<organism evidence="2 3">
    <name type="scientific">Pelobates cultripes</name>
    <name type="common">Western spadefoot toad</name>
    <dbReference type="NCBI Taxonomy" id="61616"/>
    <lineage>
        <taxon>Eukaryota</taxon>
        <taxon>Metazoa</taxon>
        <taxon>Chordata</taxon>
        <taxon>Craniata</taxon>
        <taxon>Vertebrata</taxon>
        <taxon>Euteleostomi</taxon>
        <taxon>Amphibia</taxon>
        <taxon>Batrachia</taxon>
        <taxon>Anura</taxon>
        <taxon>Pelobatoidea</taxon>
        <taxon>Pelobatidae</taxon>
        <taxon>Pelobates</taxon>
    </lineage>
</organism>
<dbReference type="AlphaFoldDB" id="A0AAD1RMX4"/>
<dbReference type="Proteomes" id="UP001295444">
    <property type="component" value="Chromosome 03"/>
</dbReference>
<protein>
    <submittedName>
        <fullName evidence="2">Uncharacterized protein</fullName>
    </submittedName>
</protein>
<reference evidence="2" key="1">
    <citation type="submission" date="2022-03" db="EMBL/GenBank/DDBJ databases">
        <authorList>
            <person name="Alioto T."/>
            <person name="Alioto T."/>
            <person name="Gomez Garrido J."/>
        </authorList>
    </citation>
    <scope>NUCLEOTIDE SEQUENCE</scope>
</reference>
<evidence type="ECO:0000313" key="3">
    <source>
        <dbReference type="Proteomes" id="UP001295444"/>
    </source>
</evidence>
<name>A0AAD1RMX4_PELCU</name>
<sequence length="114" mass="12578">MGCHTTAPDKVSPIKLHGSSARKFYSPLQKYRSVFLSRPVQACLGMDKPVQTADQHTPSTFYPILLGIPQEPGHHACWCNIPHNRRIGNGLSPNSDMTTHAPRQKPHTPGTCPK</sequence>
<keyword evidence="3" id="KW-1185">Reference proteome</keyword>
<feature type="region of interest" description="Disordered" evidence="1">
    <location>
        <begin position="89"/>
        <end position="114"/>
    </location>
</feature>
<dbReference type="EMBL" id="OW240914">
    <property type="protein sequence ID" value="CAH2274876.1"/>
    <property type="molecule type" value="Genomic_DNA"/>
</dbReference>
<gene>
    <name evidence="2" type="ORF">PECUL_23A027272</name>
</gene>
<evidence type="ECO:0000313" key="2">
    <source>
        <dbReference type="EMBL" id="CAH2274876.1"/>
    </source>
</evidence>